<proteinExistence type="inferred from homology"/>
<keyword evidence="9" id="KW-1185">Reference proteome</keyword>
<evidence type="ECO:0000256" key="4">
    <source>
        <dbReference type="ARBA" id="ARBA00022801"/>
    </source>
</evidence>
<organism evidence="8 9">
    <name type="scientific">Cuscuta campestris</name>
    <dbReference type="NCBI Taxonomy" id="132261"/>
    <lineage>
        <taxon>Eukaryota</taxon>
        <taxon>Viridiplantae</taxon>
        <taxon>Streptophyta</taxon>
        <taxon>Embryophyta</taxon>
        <taxon>Tracheophyta</taxon>
        <taxon>Spermatophyta</taxon>
        <taxon>Magnoliopsida</taxon>
        <taxon>eudicotyledons</taxon>
        <taxon>Gunneridae</taxon>
        <taxon>Pentapetalae</taxon>
        <taxon>asterids</taxon>
        <taxon>lamiids</taxon>
        <taxon>Solanales</taxon>
        <taxon>Convolvulaceae</taxon>
        <taxon>Cuscuteae</taxon>
        <taxon>Cuscuta</taxon>
        <taxon>Cuscuta subgen. Grammica</taxon>
        <taxon>Cuscuta sect. Cleistogrammica</taxon>
    </lineage>
</organism>
<dbReference type="PANTHER" id="PTHR23070">
    <property type="entry name" value="BCS1 AAA-TYPE ATPASE"/>
    <property type="match status" value="1"/>
</dbReference>
<evidence type="ECO:0000256" key="6">
    <source>
        <dbReference type="ARBA" id="ARBA00049360"/>
    </source>
</evidence>
<evidence type="ECO:0000259" key="7">
    <source>
        <dbReference type="SMART" id="SM00382"/>
    </source>
</evidence>
<comment type="subcellular location">
    <subcellularLocation>
        <location evidence="2">Plastid</location>
    </subcellularLocation>
</comment>
<dbReference type="SMART" id="SM00382">
    <property type="entry name" value="AAA"/>
    <property type="match status" value="1"/>
</dbReference>
<evidence type="ECO:0000256" key="3">
    <source>
        <dbReference type="ARBA" id="ARBA00007448"/>
    </source>
</evidence>
<dbReference type="Pfam" id="PF14363">
    <property type="entry name" value="AAA_assoc"/>
    <property type="match status" value="1"/>
</dbReference>
<keyword evidence="4" id="KW-0378">Hydrolase</keyword>
<dbReference type="InterPro" id="IPR003959">
    <property type="entry name" value="ATPase_AAA_core"/>
</dbReference>
<dbReference type="EMBL" id="OOIL02005600">
    <property type="protein sequence ID" value="VFQ95693.1"/>
    <property type="molecule type" value="Genomic_DNA"/>
</dbReference>
<dbReference type="GO" id="GO:0006950">
    <property type="term" value="P:response to stress"/>
    <property type="evidence" value="ECO:0007669"/>
    <property type="project" value="UniProtKB-ARBA"/>
</dbReference>
<feature type="domain" description="AAA+ ATPase" evidence="7">
    <location>
        <begin position="239"/>
        <end position="390"/>
    </location>
</feature>
<dbReference type="InterPro" id="IPR003593">
    <property type="entry name" value="AAA+_ATPase"/>
</dbReference>
<dbReference type="SUPFAM" id="SSF52540">
    <property type="entry name" value="P-loop containing nucleoside triphosphate hydrolases"/>
    <property type="match status" value="1"/>
</dbReference>
<dbReference type="OrthoDB" id="10251412at2759"/>
<dbReference type="Proteomes" id="UP000595140">
    <property type="component" value="Unassembled WGS sequence"/>
</dbReference>
<dbReference type="InterPro" id="IPR025753">
    <property type="entry name" value="AAA_N_dom"/>
</dbReference>
<dbReference type="Pfam" id="PF00004">
    <property type="entry name" value="AAA"/>
    <property type="match status" value="1"/>
</dbReference>
<comment type="cofactor">
    <cofactor evidence="1">
        <name>Mg(2+)</name>
        <dbReference type="ChEBI" id="CHEBI:18420"/>
    </cofactor>
</comment>
<dbReference type="Gene3D" id="3.40.50.300">
    <property type="entry name" value="P-loop containing nucleotide triphosphate hydrolases"/>
    <property type="match status" value="1"/>
</dbReference>
<protein>
    <recommendedName>
        <fullName evidence="7">AAA+ ATPase domain-containing protein</fullName>
    </recommendedName>
</protein>
<evidence type="ECO:0000313" key="8">
    <source>
        <dbReference type="EMBL" id="VFQ95693.1"/>
    </source>
</evidence>
<dbReference type="InterPro" id="IPR050747">
    <property type="entry name" value="Mitochondrial_chaperone_BCS1"/>
</dbReference>
<name>A0A484N3J5_9ASTE</name>
<comment type="similarity">
    <text evidence="3">Belongs to the AAA ATPase family. BCS1 subfamily.</text>
</comment>
<evidence type="ECO:0000313" key="9">
    <source>
        <dbReference type="Proteomes" id="UP000595140"/>
    </source>
</evidence>
<dbReference type="InterPro" id="IPR027417">
    <property type="entry name" value="P-loop_NTPase"/>
</dbReference>
<evidence type="ECO:0000256" key="5">
    <source>
        <dbReference type="ARBA" id="ARBA00022842"/>
    </source>
</evidence>
<evidence type="ECO:0000256" key="2">
    <source>
        <dbReference type="ARBA" id="ARBA00004474"/>
    </source>
</evidence>
<keyword evidence="5" id="KW-0460">Magnesium</keyword>
<evidence type="ECO:0000256" key="1">
    <source>
        <dbReference type="ARBA" id="ARBA00001946"/>
    </source>
</evidence>
<gene>
    <name evidence="8" type="ORF">CCAM_LOCUS37469</name>
</gene>
<dbReference type="GO" id="GO:0009536">
    <property type="term" value="C:plastid"/>
    <property type="evidence" value="ECO:0007669"/>
    <property type="project" value="UniProtKB-SubCell"/>
</dbReference>
<sequence length="397" mass="44457">MELILKRWRNAGGALATVLFILRMVRAYVPSSVVRRLAQKLGVFSNPYVQISVHEYIKRNMTPHAAYVAVEAYLSSKSVKQATRLKAEIANNNAAAASDGKQQLALSMDKHESVCDEFCGAKVSWVACKSPPRQTKEWYPGMEGRSYKLIFHKKYRDLMVESYLNHVMKTGKEILGRNKPLKLYTNSVSGRTLWSHVAFDHPASFEKLAMDVAKKKEIVDDLVAFKEGRDFYARIGRAWKRGYLLYGPPGTGKSTVIAAMANFLNYDIYDLELTSITDNTKLKQLLAETTSKSIIVIEDIDCMLDITENRNKISARTLKVNIGKGNEESPPSKARGGSGPSKVTLSGLLNAMDGLWSTCSGERVIVFTTNHVEKLDRSRFDEKGEDGQAHRVVLLHF</sequence>
<reference evidence="8 9" key="1">
    <citation type="submission" date="2018-04" db="EMBL/GenBank/DDBJ databases">
        <authorList>
            <person name="Vogel A."/>
        </authorList>
    </citation>
    <scope>NUCLEOTIDE SEQUENCE [LARGE SCALE GENOMIC DNA]</scope>
</reference>
<dbReference type="GO" id="GO:0005524">
    <property type="term" value="F:ATP binding"/>
    <property type="evidence" value="ECO:0007669"/>
    <property type="project" value="InterPro"/>
</dbReference>
<dbReference type="GO" id="GO:0016887">
    <property type="term" value="F:ATP hydrolysis activity"/>
    <property type="evidence" value="ECO:0007669"/>
    <property type="project" value="InterPro"/>
</dbReference>
<accession>A0A484N3J5</accession>
<comment type="catalytic activity">
    <reaction evidence="6">
        <text>ATP + H2O = ADP + phosphate + H(+)</text>
        <dbReference type="Rhea" id="RHEA:13065"/>
        <dbReference type="ChEBI" id="CHEBI:15377"/>
        <dbReference type="ChEBI" id="CHEBI:15378"/>
        <dbReference type="ChEBI" id="CHEBI:30616"/>
        <dbReference type="ChEBI" id="CHEBI:43474"/>
        <dbReference type="ChEBI" id="CHEBI:456216"/>
    </reaction>
</comment>
<dbReference type="AlphaFoldDB" id="A0A484N3J5"/>